<organism evidence="2 3">
    <name type="scientific">Aquitalea magnusonii</name>
    <dbReference type="NCBI Taxonomy" id="332411"/>
    <lineage>
        <taxon>Bacteria</taxon>
        <taxon>Pseudomonadati</taxon>
        <taxon>Pseudomonadota</taxon>
        <taxon>Betaproteobacteria</taxon>
        <taxon>Neisseriales</taxon>
        <taxon>Chromobacteriaceae</taxon>
        <taxon>Aquitalea</taxon>
    </lineage>
</organism>
<keyword evidence="1" id="KW-0732">Signal</keyword>
<gene>
    <name evidence="2" type="ORF">DFR38_108208</name>
</gene>
<dbReference type="RefSeq" id="WP_059284931.1">
    <property type="nucleotide sequence ID" value="NZ_QJKC01000008.1"/>
</dbReference>
<evidence type="ECO:0000256" key="1">
    <source>
        <dbReference type="SAM" id="SignalP"/>
    </source>
</evidence>
<feature type="chain" id="PRO_5016234170" evidence="1">
    <location>
        <begin position="27"/>
        <end position="198"/>
    </location>
</feature>
<keyword evidence="3" id="KW-1185">Reference proteome</keyword>
<evidence type="ECO:0000313" key="2">
    <source>
        <dbReference type="EMBL" id="PXX48116.1"/>
    </source>
</evidence>
<name>A0A318JKN7_9NEIS</name>
<evidence type="ECO:0000313" key="3">
    <source>
        <dbReference type="Proteomes" id="UP000248395"/>
    </source>
</evidence>
<reference evidence="2 3" key="1">
    <citation type="submission" date="2018-05" db="EMBL/GenBank/DDBJ databases">
        <title>Genomic Encyclopedia of Type Strains, Phase IV (KMG-IV): sequencing the most valuable type-strain genomes for metagenomic binning, comparative biology and taxonomic classification.</title>
        <authorList>
            <person name="Goeker M."/>
        </authorList>
    </citation>
    <scope>NUCLEOTIDE SEQUENCE [LARGE SCALE GENOMIC DNA]</scope>
    <source>
        <strain evidence="2 3">DSM 25134</strain>
    </source>
</reference>
<dbReference type="AlphaFoldDB" id="A0A318JKN7"/>
<comment type="caution">
    <text evidence="2">The sequence shown here is derived from an EMBL/GenBank/DDBJ whole genome shotgun (WGS) entry which is preliminary data.</text>
</comment>
<dbReference type="EMBL" id="QJKC01000008">
    <property type="protein sequence ID" value="PXX48116.1"/>
    <property type="molecule type" value="Genomic_DNA"/>
</dbReference>
<sequence>MVRVLTRMVCGVLLLGASLYGLPGMAQPADAALEQDRLLLRLLSCQLPWAEVVSPSVPVGLAVQRMEALGKSAAAGGVGDKTIAGPLLLGRACLQNVHFGGAAGSFWVSGQVCQPGIDDFVRELRKIGVALHGGKLPPALAALPMPASMPRYWAGTDRQFYLLLNGSIELAGNGLRLGDDSALSFFCMLRPPAEYEQH</sequence>
<dbReference type="Proteomes" id="UP000248395">
    <property type="component" value="Unassembled WGS sequence"/>
</dbReference>
<feature type="signal peptide" evidence="1">
    <location>
        <begin position="1"/>
        <end position="26"/>
    </location>
</feature>
<accession>A0A318JKN7</accession>
<proteinExistence type="predicted"/>
<protein>
    <submittedName>
        <fullName evidence="2">Uncharacterized protein</fullName>
    </submittedName>
</protein>